<evidence type="ECO:0000256" key="7">
    <source>
        <dbReference type="SAM" id="SignalP"/>
    </source>
</evidence>
<dbReference type="InterPro" id="IPR033116">
    <property type="entry name" value="TRYPSIN_SER"/>
</dbReference>
<feature type="domain" description="Peptidase S1" evidence="8">
    <location>
        <begin position="29"/>
        <end position="269"/>
    </location>
</feature>
<dbReference type="InterPro" id="IPR009003">
    <property type="entry name" value="Peptidase_S1_PA"/>
</dbReference>
<dbReference type="PANTHER" id="PTHR24257">
    <property type="entry name" value="CHYMOTRYPSIN-LIKE ELASTASE FAMILY MEMBER"/>
    <property type="match status" value="1"/>
</dbReference>
<evidence type="ECO:0000313" key="9">
    <source>
        <dbReference type="EMBL" id="CAL1597041.1"/>
    </source>
</evidence>
<dbReference type="AlphaFoldDB" id="A0AAV2L904"/>
<evidence type="ECO:0000313" key="10">
    <source>
        <dbReference type="Proteomes" id="UP001497482"/>
    </source>
</evidence>
<dbReference type="InterPro" id="IPR001254">
    <property type="entry name" value="Trypsin_dom"/>
</dbReference>
<keyword evidence="4 6" id="KW-0720">Serine protease</keyword>
<dbReference type="SMART" id="SM00020">
    <property type="entry name" value="Tryp_SPc"/>
    <property type="match status" value="1"/>
</dbReference>
<dbReference type="GO" id="GO:0005615">
    <property type="term" value="C:extracellular space"/>
    <property type="evidence" value="ECO:0007669"/>
    <property type="project" value="TreeGrafter"/>
</dbReference>
<dbReference type="InterPro" id="IPR018114">
    <property type="entry name" value="TRYPSIN_HIS"/>
</dbReference>
<dbReference type="PRINTS" id="PR00722">
    <property type="entry name" value="CHYMOTRYPSIN"/>
</dbReference>
<dbReference type="SUPFAM" id="SSF50494">
    <property type="entry name" value="Trypsin-like serine proteases"/>
    <property type="match status" value="1"/>
</dbReference>
<evidence type="ECO:0000256" key="1">
    <source>
        <dbReference type="ARBA" id="ARBA00022670"/>
    </source>
</evidence>
<accession>A0AAV2L904</accession>
<reference evidence="9 10" key="1">
    <citation type="submission" date="2024-04" db="EMBL/GenBank/DDBJ databases">
        <authorList>
            <person name="Waldvogel A.-M."/>
            <person name="Schoenle A."/>
        </authorList>
    </citation>
    <scope>NUCLEOTIDE SEQUENCE [LARGE SCALE GENOMIC DNA]</scope>
</reference>
<dbReference type="InterPro" id="IPR001314">
    <property type="entry name" value="Peptidase_S1A"/>
</dbReference>
<keyword evidence="5" id="KW-1015">Disulfide bond</keyword>
<dbReference type="PANTHER" id="PTHR24257:SF22">
    <property type="entry name" value="CHYMOTRYPSIN-LIKE ELASTASE FAMILY MEMBER 3B"/>
    <property type="match status" value="1"/>
</dbReference>
<dbReference type="Pfam" id="PF00089">
    <property type="entry name" value="Trypsin"/>
    <property type="match status" value="1"/>
</dbReference>
<dbReference type="PROSITE" id="PS50240">
    <property type="entry name" value="TRYPSIN_DOM"/>
    <property type="match status" value="1"/>
</dbReference>
<dbReference type="FunFam" id="2.40.10.10:FF:000120">
    <property type="entry name" value="Putative serine protease"/>
    <property type="match status" value="1"/>
</dbReference>
<feature type="signal peptide" evidence="7">
    <location>
        <begin position="1"/>
        <end position="16"/>
    </location>
</feature>
<keyword evidence="3 6" id="KW-0378">Hydrolase</keyword>
<dbReference type="Proteomes" id="UP001497482">
    <property type="component" value="Chromosome 21"/>
</dbReference>
<sequence>MTWFVAFIFCLGLVSAEPAFDHRVHNDRVIGGNDARPNQWKWQVSLQLDSYNDGSFYHICGGTIIDAYYVVTAAHCILSSDAHKYRAVLGEYNLAILEGSEQFHRVEAIFVHPAWNGQLGLGHDIAVLRLAESVYDNGYVAIANLPYPGQILPHDFECFVTGWGLTDFGGSVPDIMQEAPIRVVEHAVCSQPNWWGSLARENMICTGGDGVISGCQGDSGGPLACITDGVWRVHGVVSYGPAGMCNQLRKPTVFTRVSAFMDWMYSVMY</sequence>
<gene>
    <name evidence="9" type="ORF">KC01_LOCUS25612</name>
</gene>
<dbReference type="GO" id="GO:0004252">
    <property type="term" value="F:serine-type endopeptidase activity"/>
    <property type="evidence" value="ECO:0007669"/>
    <property type="project" value="InterPro"/>
</dbReference>
<keyword evidence="2 7" id="KW-0732">Signal</keyword>
<evidence type="ECO:0000256" key="4">
    <source>
        <dbReference type="ARBA" id="ARBA00022825"/>
    </source>
</evidence>
<dbReference type="GO" id="GO:0006508">
    <property type="term" value="P:proteolysis"/>
    <property type="evidence" value="ECO:0007669"/>
    <property type="project" value="UniProtKB-KW"/>
</dbReference>
<keyword evidence="10" id="KW-1185">Reference proteome</keyword>
<feature type="chain" id="PRO_5043494905" description="Peptidase S1 domain-containing protein" evidence="7">
    <location>
        <begin position="17"/>
        <end position="269"/>
    </location>
</feature>
<dbReference type="Gene3D" id="2.40.10.10">
    <property type="entry name" value="Trypsin-like serine proteases"/>
    <property type="match status" value="2"/>
</dbReference>
<dbReference type="InterPro" id="IPR050850">
    <property type="entry name" value="Peptidase_S1_Elastase_sf"/>
</dbReference>
<evidence type="ECO:0000259" key="8">
    <source>
        <dbReference type="PROSITE" id="PS50240"/>
    </source>
</evidence>
<name>A0AAV2L904_KNICA</name>
<organism evidence="9 10">
    <name type="scientific">Knipowitschia caucasica</name>
    <name type="common">Caucasian dwarf goby</name>
    <name type="synonym">Pomatoschistus caucasicus</name>
    <dbReference type="NCBI Taxonomy" id="637954"/>
    <lineage>
        <taxon>Eukaryota</taxon>
        <taxon>Metazoa</taxon>
        <taxon>Chordata</taxon>
        <taxon>Craniata</taxon>
        <taxon>Vertebrata</taxon>
        <taxon>Euteleostomi</taxon>
        <taxon>Actinopterygii</taxon>
        <taxon>Neopterygii</taxon>
        <taxon>Teleostei</taxon>
        <taxon>Neoteleostei</taxon>
        <taxon>Acanthomorphata</taxon>
        <taxon>Gobiaria</taxon>
        <taxon>Gobiiformes</taxon>
        <taxon>Gobioidei</taxon>
        <taxon>Gobiidae</taxon>
        <taxon>Gobiinae</taxon>
        <taxon>Knipowitschia</taxon>
    </lineage>
</organism>
<evidence type="ECO:0000256" key="5">
    <source>
        <dbReference type="ARBA" id="ARBA00023157"/>
    </source>
</evidence>
<keyword evidence="1 6" id="KW-0645">Protease</keyword>
<proteinExistence type="predicted"/>
<evidence type="ECO:0000256" key="6">
    <source>
        <dbReference type="RuleBase" id="RU363034"/>
    </source>
</evidence>
<dbReference type="CDD" id="cd00190">
    <property type="entry name" value="Tryp_SPc"/>
    <property type="match status" value="1"/>
</dbReference>
<evidence type="ECO:0000256" key="2">
    <source>
        <dbReference type="ARBA" id="ARBA00022729"/>
    </source>
</evidence>
<dbReference type="PROSITE" id="PS00134">
    <property type="entry name" value="TRYPSIN_HIS"/>
    <property type="match status" value="1"/>
</dbReference>
<evidence type="ECO:0000256" key="3">
    <source>
        <dbReference type="ARBA" id="ARBA00022801"/>
    </source>
</evidence>
<dbReference type="InterPro" id="IPR043504">
    <property type="entry name" value="Peptidase_S1_PA_chymotrypsin"/>
</dbReference>
<protein>
    <recommendedName>
        <fullName evidence="8">Peptidase S1 domain-containing protein</fullName>
    </recommendedName>
</protein>
<dbReference type="PROSITE" id="PS00135">
    <property type="entry name" value="TRYPSIN_SER"/>
    <property type="match status" value="1"/>
</dbReference>
<dbReference type="EMBL" id="OZ035843">
    <property type="protein sequence ID" value="CAL1597041.1"/>
    <property type="molecule type" value="Genomic_DNA"/>
</dbReference>